<protein>
    <submittedName>
        <fullName evidence="2">Uncharacterized protein</fullName>
    </submittedName>
</protein>
<gene>
    <name evidence="2" type="ORF">S01H1_62355</name>
</gene>
<proteinExistence type="predicted"/>
<organism evidence="2">
    <name type="scientific">marine sediment metagenome</name>
    <dbReference type="NCBI Taxonomy" id="412755"/>
    <lineage>
        <taxon>unclassified sequences</taxon>
        <taxon>metagenomes</taxon>
        <taxon>ecological metagenomes</taxon>
    </lineage>
</organism>
<feature type="region of interest" description="Disordered" evidence="1">
    <location>
        <begin position="21"/>
        <end position="78"/>
    </location>
</feature>
<name>X0Y083_9ZZZZ</name>
<comment type="caution">
    <text evidence="2">The sequence shown here is derived from an EMBL/GenBank/DDBJ whole genome shotgun (WGS) entry which is preliminary data.</text>
</comment>
<accession>X0Y083</accession>
<evidence type="ECO:0000313" key="2">
    <source>
        <dbReference type="EMBL" id="GAG40807.1"/>
    </source>
</evidence>
<dbReference type="EMBL" id="BARS01040951">
    <property type="protein sequence ID" value="GAG40807.1"/>
    <property type="molecule type" value="Genomic_DNA"/>
</dbReference>
<reference evidence="2" key="1">
    <citation type="journal article" date="2014" name="Front. Microbiol.">
        <title>High frequency of phylogenetically diverse reductive dehalogenase-homologous genes in deep subseafloor sedimentary metagenomes.</title>
        <authorList>
            <person name="Kawai M."/>
            <person name="Futagami T."/>
            <person name="Toyoda A."/>
            <person name="Takaki Y."/>
            <person name="Nishi S."/>
            <person name="Hori S."/>
            <person name="Arai W."/>
            <person name="Tsubouchi T."/>
            <person name="Morono Y."/>
            <person name="Uchiyama I."/>
            <person name="Ito T."/>
            <person name="Fujiyama A."/>
            <person name="Inagaki F."/>
            <person name="Takami H."/>
        </authorList>
    </citation>
    <scope>NUCLEOTIDE SEQUENCE</scope>
    <source>
        <strain evidence="2">Expedition CK06-06</strain>
    </source>
</reference>
<evidence type="ECO:0000256" key="1">
    <source>
        <dbReference type="SAM" id="MobiDB-lite"/>
    </source>
</evidence>
<dbReference type="AlphaFoldDB" id="X0Y083"/>
<feature type="non-terminal residue" evidence="2">
    <location>
        <position position="78"/>
    </location>
</feature>
<sequence length="78" mass="7698">MKESLRVFVATWCTVVALAACGGGEDRDPGAAMPPPPAVTSRTPVGELPPDHPPVGAANPGTVPAPPRGSGTGATEVV</sequence>
<dbReference type="PROSITE" id="PS51257">
    <property type="entry name" value="PROKAR_LIPOPROTEIN"/>
    <property type="match status" value="1"/>
</dbReference>